<keyword evidence="4" id="KW-0378">Hydrolase</keyword>
<dbReference type="PANTHER" id="PTHR11280:SF5">
    <property type="entry name" value="GLUCOSAMINE-6-PHOSPHATE ISOMERASE"/>
    <property type="match status" value="1"/>
</dbReference>
<dbReference type="Proteomes" id="UP001165065">
    <property type="component" value="Unassembled WGS sequence"/>
</dbReference>
<dbReference type="GO" id="GO:0042802">
    <property type="term" value="F:identical protein binding"/>
    <property type="evidence" value="ECO:0007669"/>
    <property type="project" value="TreeGrafter"/>
</dbReference>
<dbReference type="GO" id="GO:0006043">
    <property type="term" value="P:glucosamine catabolic process"/>
    <property type="evidence" value="ECO:0007669"/>
    <property type="project" value="TreeGrafter"/>
</dbReference>
<dbReference type="GO" id="GO:0006046">
    <property type="term" value="P:N-acetylglucosamine catabolic process"/>
    <property type="evidence" value="ECO:0007669"/>
    <property type="project" value="TreeGrafter"/>
</dbReference>
<sequence>MRVFIRDNYDELSSTAARFVCDVIKASESKMVNIAFPGGRSVIGLYRELVRIYGEGGVSFKNVRAFHLDEYVGLGEDDEMCQKNWMKENLYDKIDIDSKNVHHLNPWVRTDQYEEECSRFESLIKSSGGLDFAFFGTGADGHVARNEPGSSLKSVSRVHRLAYDTIVQLKERWGRDKVPDLALTMGMETIFKARQVLVLFAGVSRSHALERCLEEAVNHMFPVSVFQKHTNCTFIVDEPSTYELRVKTVSYFKGIEKTSEEVFGDPIHGQERLL</sequence>
<evidence type="ECO:0000259" key="5">
    <source>
        <dbReference type="Pfam" id="PF01182"/>
    </source>
</evidence>
<dbReference type="Pfam" id="PF01182">
    <property type="entry name" value="Glucosamine_iso"/>
    <property type="match status" value="1"/>
</dbReference>
<dbReference type="InterPro" id="IPR004547">
    <property type="entry name" value="Glucosamine6P_isomerase"/>
</dbReference>
<comment type="catalytic activity">
    <reaction evidence="1">
        <text>alpha-D-glucosamine 6-phosphate + H2O = beta-D-fructose 6-phosphate + NH4(+)</text>
        <dbReference type="Rhea" id="RHEA:12172"/>
        <dbReference type="ChEBI" id="CHEBI:15377"/>
        <dbReference type="ChEBI" id="CHEBI:28938"/>
        <dbReference type="ChEBI" id="CHEBI:57634"/>
        <dbReference type="ChEBI" id="CHEBI:75989"/>
        <dbReference type="EC" id="3.5.99.6"/>
    </reaction>
</comment>
<dbReference type="GO" id="GO:0019262">
    <property type="term" value="P:N-acetylneuraminate catabolic process"/>
    <property type="evidence" value="ECO:0007669"/>
    <property type="project" value="TreeGrafter"/>
</dbReference>
<comment type="caution">
    <text evidence="6">The sequence shown here is derived from an EMBL/GenBank/DDBJ whole genome shotgun (WGS) entry which is preliminary data.</text>
</comment>
<name>A0A9W7GGG6_9STRA</name>
<keyword evidence="7" id="KW-1185">Reference proteome</keyword>
<dbReference type="EMBL" id="BRYA01000199">
    <property type="protein sequence ID" value="GMI43795.1"/>
    <property type="molecule type" value="Genomic_DNA"/>
</dbReference>
<dbReference type="OrthoDB" id="7663298at2759"/>
<evidence type="ECO:0000256" key="1">
    <source>
        <dbReference type="ARBA" id="ARBA00000644"/>
    </source>
</evidence>
<protein>
    <recommendedName>
        <fullName evidence="3">glucosamine-6-phosphate deaminase</fullName>
        <ecNumber evidence="3">3.5.99.6</ecNumber>
    </recommendedName>
</protein>
<dbReference type="SUPFAM" id="SSF100950">
    <property type="entry name" value="NagB/RpiA/CoA transferase-like"/>
    <property type="match status" value="1"/>
</dbReference>
<accession>A0A9W7GGG6</accession>
<dbReference type="InterPro" id="IPR037171">
    <property type="entry name" value="NagB/RpiA_transferase-like"/>
</dbReference>
<dbReference type="GO" id="GO:0005737">
    <property type="term" value="C:cytoplasm"/>
    <property type="evidence" value="ECO:0007669"/>
    <property type="project" value="TreeGrafter"/>
</dbReference>
<evidence type="ECO:0000313" key="7">
    <source>
        <dbReference type="Proteomes" id="UP001165065"/>
    </source>
</evidence>
<evidence type="ECO:0000256" key="2">
    <source>
        <dbReference type="ARBA" id="ARBA00005526"/>
    </source>
</evidence>
<dbReference type="GO" id="GO:0005975">
    <property type="term" value="P:carbohydrate metabolic process"/>
    <property type="evidence" value="ECO:0007669"/>
    <property type="project" value="InterPro"/>
</dbReference>
<dbReference type="AlphaFoldDB" id="A0A9W7GGG6"/>
<evidence type="ECO:0000313" key="6">
    <source>
        <dbReference type="EMBL" id="GMI43795.1"/>
    </source>
</evidence>
<evidence type="ECO:0000256" key="3">
    <source>
        <dbReference type="ARBA" id="ARBA00012680"/>
    </source>
</evidence>
<dbReference type="InterPro" id="IPR006148">
    <property type="entry name" value="Glc/Gal-6P_isomerase"/>
</dbReference>
<organism evidence="6 7">
    <name type="scientific">Triparma columacea</name>
    <dbReference type="NCBI Taxonomy" id="722753"/>
    <lineage>
        <taxon>Eukaryota</taxon>
        <taxon>Sar</taxon>
        <taxon>Stramenopiles</taxon>
        <taxon>Ochrophyta</taxon>
        <taxon>Bolidophyceae</taxon>
        <taxon>Parmales</taxon>
        <taxon>Triparmaceae</taxon>
        <taxon>Triparma</taxon>
    </lineage>
</organism>
<feature type="domain" description="Glucosamine/galactosamine-6-phosphate isomerase" evidence="5">
    <location>
        <begin position="10"/>
        <end position="231"/>
    </location>
</feature>
<dbReference type="Gene3D" id="3.40.50.1360">
    <property type="match status" value="1"/>
</dbReference>
<gene>
    <name evidence="6" type="ORF">TrCOL_g4575</name>
</gene>
<reference evidence="7" key="1">
    <citation type="journal article" date="2023" name="Commun. Biol.">
        <title>Genome analysis of Parmales, the sister group of diatoms, reveals the evolutionary specialization of diatoms from phago-mixotrophs to photoautotrophs.</title>
        <authorList>
            <person name="Ban H."/>
            <person name="Sato S."/>
            <person name="Yoshikawa S."/>
            <person name="Yamada K."/>
            <person name="Nakamura Y."/>
            <person name="Ichinomiya M."/>
            <person name="Sato N."/>
            <person name="Blanc-Mathieu R."/>
            <person name="Endo H."/>
            <person name="Kuwata A."/>
            <person name="Ogata H."/>
        </authorList>
    </citation>
    <scope>NUCLEOTIDE SEQUENCE [LARGE SCALE GENOMIC DNA]</scope>
</reference>
<evidence type="ECO:0000256" key="4">
    <source>
        <dbReference type="ARBA" id="ARBA00022801"/>
    </source>
</evidence>
<dbReference type="PANTHER" id="PTHR11280">
    <property type="entry name" value="GLUCOSAMINE-6-PHOSPHATE ISOMERASE"/>
    <property type="match status" value="1"/>
</dbReference>
<comment type="similarity">
    <text evidence="2">Belongs to the glucosamine/galactosamine-6-phosphate isomerase family.</text>
</comment>
<dbReference type="GO" id="GO:0004342">
    <property type="term" value="F:glucosamine-6-phosphate deaminase activity"/>
    <property type="evidence" value="ECO:0007669"/>
    <property type="project" value="UniProtKB-EC"/>
</dbReference>
<dbReference type="CDD" id="cd01399">
    <property type="entry name" value="GlcN6P_deaminase"/>
    <property type="match status" value="1"/>
</dbReference>
<dbReference type="EC" id="3.5.99.6" evidence="3"/>
<proteinExistence type="inferred from homology"/>